<dbReference type="AlphaFoldDB" id="A0A4S4A3D3"/>
<keyword evidence="5" id="KW-1185">Reference proteome</keyword>
<dbReference type="PANTHER" id="PTHR44196">
    <property type="entry name" value="DEHYDROGENASE/REDUCTASE SDR FAMILY MEMBER 7B"/>
    <property type="match status" value="1"/>
</dbReference>
<organism evidence="4 5">
    <name type="scientific">Flavobacterium supellecticarium</name>
    <dbReference type="NCBI Taxonomy" id="2565924"/>
    <lineage>
        <taxon>Bacteria</taxon>
        <taxon>Pseudomonadati</taxon>
        <taxon>Bacteroidota</taxon>
        <taxon>Flavobacteriia</taxon>
        <taxon>Flavobacteriales</taxon>
        <taxon>Flavobacteriaceae</taxon>
        <taxon>Flavobacterium</taxon>
    </lineage>
</organism>
<evidence type="ECO:0000256" key="3">
    <source>
        <dbReference type="RuleBase" id="RU000363"/>
    </source>
</evidence>
<dbReference type="PANTHER" id="PTHR44196:SF1">
    <property type="entry name" value="DEHYDROGENASE_REDUCTASE SDR FAMILY MEMBER 7B"/>
    <property type="match status" value="1"/>
</dbReference>
<keyword evidence="2" id="KW-0560">Oxidoreductase</keyword>
<evidence type="ECO:0000313" key="4">
    <source>
        <dbReference type="EMBL" id="THF52930.1"/>
    </source>
</evidence>
<dbReference type="PRINTS" id="PR00080">
    <property type="entry name" value="SDRFAMILY"/>
</dbReference>
<dbReference type="Pfam" id="PF00106">
    <property type="entry name" value="adh_short"/>
    <property type="match status" value="1"/>
</dbReference>
<dbReference type="NCBIfam" id="NF005806">
    <property type="entry name" value="PRK07666.1"/>
    <property type="match status" value="1"/>
</dbReference>
<proteinExistence type="inferred from homology"/>
<dbReference type="InterPro" id="IPR002347">
    <property type="entry name" value="SDR_fam"/>
</dbReference>
<dbReference type="Gene3D" id="3.40.50.720">
    <property type="entry name" value="NAD(P)-binding Rossmann-like Domain"/>
    <property type="match status" value="1"/>
</dbReference>
<dbReference type="EMBL" id="SSNZ01000001">
    <property type="protein sequence ID" value="THF52930.1"/>
    <property type="molecule type" value="Genomic_DNA"/>
</dbReference>
<dbReference type="SUPFAM" id="SSF51735">
    <property type="entry name" value="NAD(P)-binding Rossmann-fold domains"/>
    <property type="match status" value="1"/>
</dbReference>
<dbReference type="InterPro" id="IPR036291">
    <property type="entry name" value="NAD(P)-bd_dom_sf"/>
</dbReference>
<gene>
    <name evidence="4" type="ORF">E6C50_01610</name>
</gene>
<name>A0A4S4A3D3_9FLAO</name>
<dbReference type="CDD" id="cd05233">
    <property type="entry name" value="SDR_c"/>
    <property type="match status" value="1"/>
</dbReference>
<evidence type="ECO:0000256" key="1">
    <source>
        <dbReference type="ARBA" id="ARBA00006484"/>
    </source>
</evidence>
<evidence type="ECO:0000256" key="2">
    <source>
        <dbReference type="ARBA" id="ARBA00023002"/>
    </source>
</evidence>
<dbReference type="GO" id="GO:0016020">
    <property type="term" value="C:membrane"/>
    <property type="evidence" value="ECO:0007669"/>
    <property type="project" value="TreeGrafter"/>
</dbReference>
<dbReference type="GO" id="GO:0016491">
    <property type="term" value="F:oxidoreductase activity"/>
    <property type="evidence" value="ECO:0007669"/>
    <property type="project" value="UniProtKB-KW"/>
</dbReference>
<dbReference type="PROSITE" id="PS00061">
    <property type="entry name" value="ADH_SHORT"/>
    <property type="match status" value="1"/>
</dbReference>
<reference evidence="4 5" key="1">
    <citation type="submission" date="2019-04" db="EMBL/GenBank/DDBJ databases">
        <title>Flavobacterium sp. nov. isolated from construction timber.</title>
        <authorList>
            <person name="Lin S.-Y."/>
            <person name="Chang C.-T."/>
            <person name="Young C.-C."/>
        </authorList>
    </citation>
    <scope>NUCLEOTIDE SEQUENCE [LARGE SCALE GENOMIC DNA]</scope>
    <source>
        <strain evidence="4 5">CC-CTC003</strain>
    </source>
</reference>
<accession>A0A4S4A3D3</accession>
<comment type="caution">
    <text evidence="4">The sequence shown here is derived from an EMBL/GenBank/DDBJ whole genome shotgun (WGS) entry which is preliminary data.</text>
</comment>
<dbReference type="OrthoDB" id="9775296at2"/>
<protein>
    <submittedName>
        <fullName evidence="4">3-ketoacyl-ACP reductase</fullName>
    </submittedName>
</protein>
<dbReference type="PRINTS" id="PR00081">
    <property type="entry name" value="GDHRDH"/>
</dbReference>
<dbReference type="RefSeq" id="WP_136401455.1">
    <property type="nucleotide sequence ID" value="NZ_SSNZ01000001.1"/>
</dbReference>
<dbReference type="PIRSF" id="PIRSF000126">
    <property type="entry name" value="11-beta-HSD1"/>
    <property type="match status" value="1"/>
</dbReference>
<comment type="similarity">
    <text evidence="1 3">Belongs to the short-chain dehydrogenases/reductases (SDR) family.</text>
</comment>
<sequence length="240" mass="25918">MEQLNGKTALITGAGKGLGKAVAFALAAEGVHLALVSRTESDLAELKTTIQKEYPNINIEFETADVADFNSVTDAVSKLKAKIGTIDILINNAGIGKFAKFMDYEVSEWENIIKVNLLGAYYVIRAVLPEMLERQTGDIINVASSAGQRGSALTSAYSASKFGLNGLSEALMQEVRKSNIRVFTMNPSTIATDLSVSLNLTDGNPESVLQPEDFAEVLVSQLKLNRRAFVKDVSLWSTNP</sequence>
<evidence type="ECO:0000313" key="5">
    <source>
        <dbReference type="Proteomes" id="UP000307507"/>
    </source>
</evidence>
<dbReference type="Proteomes" id="UP000307507">
    <property type="component" value="Unassembled WGS sequence"/>
</dbReference>
<dbReference type="InterPro" id="IPR020904">
    <property type="entry name" value="Sc_DH/Rdtase_CS"/>
</dbReference>